<evidence type="ECO:0000256" key="1">
    <source>
        <dbReference type="ARBA" id="ARBA00022722"/>
    </source>
</evidence>
<keyword evidence="2" id="KW-0378">Hydrolase</keyword>
<dbReference type="RefSeq" id="WP_110857697.1">
    <property type="nucleotide sequence ID" value="NZ_QJSQ01000045.1"/>
</dbReference>
<keyword evidence="1" id="KW-0540">Nuclease</keyword>
<organism evidence="4 5">
    <name type="scientific">Paraburkholderia silvatlantica</name>
    <dbReference type="NCBI Taxonomy" id="321895"/>
    <lineage>
        <taxon>Bacteria</taxon>
        <taxon>Pseudomonadati</taxon>
        <taxon>Pseudomonadota</taxon>
        <taxon>Betaproteobacteria</taxon>
        <taxon>Burkholderiales</taxon>
        <taxon>Burkholderiaceae</taxon>
        <taxon>Paraburkholderia</taxon>
    </lineage>
</organism>
<keyword evidence="3" id="KW-0732">Signal</keyword>
<dbReference type="InterPro" id="IPR000026">
    <property type="entry name" value="N1-like"/>
</dbReference>
<dbReference type="GO" id="GO:0004521">
    <property type="term" value="F:RNA endonuclease activity"/>
    <property type="evidence" value="ECO:0007669"/>
    <property type="project" value="InterPro"/>
</dbReference>
<feature type="signal peptide" evidence="3">
    <location>
        <begin position="1"/>
        <end position="31"/>
    </location>
</feature>
<name>A0A2V4TIG6_9BURK</name>
<dbReference type="GO" id="GO:0003723">
    <property type="term" value="F:RNA binding"/>
    <property type="evidence" value="ECO:0007669"/>
    <property type="project" value="InterPro"/>
</dbReference>
<dbReference type="EMBL" id="QJSQ01000045">
    <property type="protein sequence ID" value="PYE13619.1"/>
    <property type="molecule type" value="Genomic_DNA"/>
</dbReference>
<dbReference type="Pfam" id="PF00545">
    <property type="entry name" value="Ribonuclease"/>
    <property type="match status" value="1"/>
</dbReference>
<dbReference type="Proteomes" id="UP000247772">
    <property type="component" value="Unassembled WGS sequence"/>
</dbReference>
<evidence type="ECO:0000256" key="3">
    <source>
        <dbReference type="SAM" id="SignalP"/>
    </source>
</evidence>
<reference evidence="4 5" key="1">
    <citation type="submission" date="2018-06" db="EMBL/GenBank/DDBJ databases">
        <title>Genomic Encyclopedia of Type Strains, Phase IV (KMG-V): Genome sequencing to study the core and pangenomes of soil and plant-associated prokaryotes.</title>
        <authorList>
            <person name="Whitman W."/>
        </authorList>
    </citation>
    <scope>NUCLEOTIDE SEQUENCE [LARGE SCALE GENOMIC DNA]</scope>
    <source>
        <strain evidence="4 5">SRCL-318</strain>
    </source>
</reference>
<dbReference type="Gene3D" id="3.10.450.30">
    <property type="entry name" value="Microbial ribonucleases"/>
    <property type="match status" value="1"/>
</dbReference>
<protein>
    <submittedName>
        <fullName evidence="4">Ribonuclease T1</fullName>
    </submittedName>
</protein>
<gene>
    <name evidence="4" type="ORF">C7410_14541</name>
</gene>
<evidence type="ECO:0000313" key="4">
    <source>
        <dbReference type="EMBL" id="PYE13619.1"/>
    </source>
</evidence>
<dbReference type="AlphaFoldDB" id="A0A2V4TIG6"/>
<proteinExistence type="predicted"/>
<sequence length="143" mass="15368">MAPRLTHCFGGSLSSLRRAAAVALVATAALAAGGAQARTSQPEEAGNPPGSISVNELPREAVGTLSLIATGGPFPYEKDGVVFGNFERILPPHRRGYYHEYTVPTPGAHNRGARRIVCGGPRRRTDNCYYSDDHYASFRQIID</sequence>
<accession>A0A2V4TIG6</accession>
<feature type="chain" id="PRO_5015836442" evidence="3">
    <location>
        <begin position="32"/>
        <end position="143"/>
    </location>
</feature>
<dbReference type="CDD" id="cd00607">
    <property type="entry name" value="RNase_Sa"/>
    <property type="match status" value="1"/>
</dbReference>
<dbReference type="SUPFAM" id="SSF53933">
    <property type="entry name" value="Microbial ribonucleases"/>
    <property type="match status" value="1"/>
</dbReference>
<dbReference type="OrthoDB" id="5326845at2"/>
<dbReference type="GO" id="GO:0016787">
    <property type="term" value="F:hydrolase activity"/>
    <property type="evidence" value="ECO:0007669"/>
    <property type="project" value="UniProtKB-KW"/>
</dbReference>
<evidence type="ECO:0000313" key="5">
    <source>
        <dbReference type="Proteomes" id="UP000247772"/>
    </source>
</evidence>
<dbReference type="InterPro" id="IPR016191">
    <property type="entry name" value="Ribonuclease/ribotoxin"/>
</dbReference>
<evidence type="ECO:0000256" key="2">
    <source>
        <dbReference type="ARBA" id="ARBA00022801"/>
    </source>
</evidence>
<comment type="caution">
    <text evidence="4">The sequence shown here is derived from an EMBL/GenBank/DDBJ whole genome shotgun (WGS) entry which is preliminary data.</text>
</comment>